<feature type="compositionally biased region" description="Basic and acidic residues" evidence="1">
    <location>
        <begin position="227"/>
        <end position="240"/>
    </location>
</feature>
<organism evidence="2 3">
    <name type="scientific">Eucalyptus globulus</name>
    <name type="common">Tasmanian blue gum</name>
    <dbReference type="NCBI Taxonomy" id="34317"/>
    <lineage>
        <taxon>Eukaryota</taxon>
        <taxon>Viridiplantae</taxon>
        <taxon>Streptophyta</taxon>
        <taxon>Embryophyta</taxon>
        <taxon>Tracheophyta</taxon>
        <taxon>Spermatophyta</taxon>
        <taxon>Magnoliopsida</taxon>
        <taxon>eudicotyledons</taxon>
        <taxon>Gunneridae</taxon>
        <taxon>Pentapetalae</taxon>
        <taxon>rosids</taxon>
        <taxon>malvids</taxon>
        <taxon>Myrtales</taxon>
        <taxon>Myrtaceae</taxon>
        <taxon>Myrtoideae</taxon>
        <taxon>Eucalypteae</taxon>
        <taxon>Eucalyptus</taxon>
    </lineage>
</organism>
<sequence>MQQQYGEELEEELRTLRERLNEAEDERDQMVIQLRESRKAAEEANRRLDEAFAARKVPEIYAELNSVKRLLANTNQQLKVKEKDTESLRVEAARAKQLELKLADREAALKKLEEKSSDMKAVEAEADSQSKRRVRELEEELRNRKESEEKTFESSVALTKQLEQTKISLEEAKVENGSLREKVERFEEQSRQNGKATNVSRICFKDNASTKQTLESLRSEIQSTKESLSRTREGEKKASSKVEGLLDEISKLKNELKSASEAEENSKKAMDDLALALKEVATEMNQVKLRLDVTQAELEHWKGEAEMLTEKLKNTEDRFKELLDESRKEMEQYKNTSERLRLEAEESLLAWNGKETGFVGCIRRAEDERTAAQQENIRLAESLKAADRMVKASREENIKLRDILKQALNEASVAKEAASIARAENSQLKDDMAEKDDALKFFSREIESLRINEAAAIENITMLKRLLSEKDIKTDDKEIARKSKALSSIAADEKEHKEGTRLGKAFSFNLKDLIGYPRHKYSSDNLESKEKDHDGGDRDDDGDEDDPEKIDPLKGSIFDVMDSPGSAAHHGKKSSLAYTSDGEMTNSEDLDSLGSPHFNDLENERLHRRKRALLHRFAEIIRGRAYAEKSHH</sequence>
<feature type="compositionally biased region" description="Polar residues" evidence="1">
    <location>
        <begin position="576"/>
        <end position="585"/>
    </location>
</feature>
<accession>A0ABD3JPV8</accession>
<feature type="compositionally biased region" description="Basic and acidic residues" evidence="1">
    <location>
        <begin position="526"/>
        <end position="536"/>
    </location>
</feature>
<feature type="compositionally biased region" description="Acidic residues" evidence="1">
    <location>
        <begin position="537"/>
        <end position="548"/>
    </location>
</feature>
<keyword evidence="3" id="KW-1185">Reference proteome</keyword>
<dbReference type="Proteomes" id="UP001634007">
    <property type="component" value="Unassembled WGS sequence"/>
</dbReference>
<gene>
    <name evidence="2" type="ORF">ACJRO7_033301</name>
</gene>
<feature type="region of interest" description="Disordered" evidence="1">
    <location>
        <begin position="519"/>
        <end position="599"/>
    </location>
</feature>
<evidence type="ECO:0000313" key="3">
    <source>
        <dbReference type="Proteomes" id="UP001634007"/>
    </source>
</evidence>
<dbReference type="AlphaFoldDB" id="A0ABD3JPV8"/>
<evidence type="ECO:0000256" key="1">
    <source>
        <dbReference type="SAM" id="MobiDB-lite"/>
    </source>
</evidence>
<dbReference type="EMBL" id="JBJKBG010000008">
    <property type="protein sequence ID" value="KAL3728697.1"/>
    <property type="molecule type" value="Genomic_DNA"/>
</dbReference>
<reference evidence="2 3" key="1">
    <citation type="submission" date="2024-11" db="EMBL/GenBank/DDBJ databases">
        <title>Chromosome-level genome assembly of Eucalyptus globulus Labill. provides insights into its genome evolution.</title>
        <authorList>
            <person name="Li X."/>
        </authorList>
    </citation>
    <scope>NUCLEOTIDE SEQUENCE [LARGE SCALE GENOMIC DNA]</scope>
    <source>
        <strain evidence="2">CL2024</strain>
        <tissue evidence="2">Fresh tender leaves</tissue>
    </source>
</reference>
<dbReference type="PANTHER" id="PTHR35164">
    <property type="entry name" value="EXPRESSED PROTEIN"/>
    <property type="match status" value="1"/>
</dbReference>
<evidence type="ECO:0000313" key="2">
    <source>
        <dbReference type="EMBL" id="KAL3728697.1"/>
    </source>
</evidence>
<dbReference type="PANTHER" id="PTHR35164:SF9">
    <property type="entry name" value="EXPRESSED PROTEIN"/>
    <property type="match status" value="1"/>
</dbReference>
<name>A0ABD3JPV8_EUCGL</name>
<feature type="compositionally biased region" description="Polar residues" evidence="1">
    <location>
        <begin position="215"/>
        <end position="226"/>
    </location>
</feature>
<protein>
    <submittedName>
        <fullName evidence="2">Uncharacterized protein</fullName>
    </submittedName>
</protein>
<comment type="caution">
    <text evidence="2">The sequence shown here is derived from an EMBL/GenBank/DDBJ whole genome shotgun (WGS) entry which is preliminary data.</text>
</comment>
<proteinExistence type="predicted"/>
<feature type="region of interest" description="Disordered" evidence="1">
    <location>
        <begin position="215"/>
        <end position="242"/>
    </location>
</feature>
<feature type="region of interest" description="Disordered" evidence="1">
    <location>
        <begin position="115"/>
        <end position="148"/>
    </location>
</feature>